<reference evidence="1" key="2">
    <citation type="journal article" date="2020" name="Nat. Commun.">
        <title>Large-scale genome sequencing of mycorrhizal fungi provides insights into the early evolution of symbiotic traits.</title>
        <authorList>
            <person name="Miyauchi S."/>
            <person name="Kiss E."/>
            <person name="Kuo A."/>
            <person name="Drula E."/>
            <person name="Kohler A."/>
            <person name="Sanchez-Garcia M."/>
            <person name="Morin E."/>
            <person name="Andreopoulos B."/>
            <person name="Barry K.W."/>
            <person name="Bonito G."/>
            <person name="Buee M."/>
            <person name="Carver A."/>
            <person name="Chen C."/>
            <person name="Cichocki N."/>
            <person name="Clum A."/>
            <person name="Culley D."/>
            <person name="Crous P.W."/>
            <person name="Fauchery L."/>
            <person name="Girlanda M."/>
            <person name="Hayes R.D."/>
            <person name="Keri Z."/>
            <person name="LaButti K."/>
            <person name="Lipzen A."/>
            <person name="Lombard V."/>
            <person name="Magnuson J."/>
            <person name="Maillard F."/>
            <person name="Murat C."/>
            <person name="Nolan M."/>
            <person name="Ohm R.A."/>
            <person name="Pangilinan J."/>
            <person name="Pereira M.F."/>
            <person name="Perotto S."/>
            <person name="Peter M."/>
            <person name="Pfister S."/>
            <person name="Riley R."/>
            <person name="Sitrit Y."/>
            <person name="Stielow J.B."/>
            <person name="Szollosi G."/>
            <person name="Zifcakova L."/>
            <person name="Stursova M."/>
            <person name="Spatafora J.W."/>
            <person name="Tedersoo L."/>
            <person name="Vaario L.M."/>
            <person name="Yamada A."/>
            <person name="Yan M."/>
            <person name="Wang P."/>
            <person name="Xu J."/>
            <person name="Bruns T."/>
            <person name="Baldrian P."/>
            <person name="Vilgalys R."/>
            <person name="Dunand C."/>
            <person name="Henrissat B."/>
            <person name="Grigoriev I.V."/>
            <person name="Hibbett D."/>
            <person name="Nagy L.G."/>
            <person name="Martin F.M."/>
        </authorList>
    </citation>
    <scope>NUCLEOTIDE SEQUENCE</scope>
    <source>
        <strain evidence="1">P2</strain>
    </source>
</reference>
<evidence type="ECO:0000313" key="2">
    <source>
        <dbReference type="Proteomes" id="UP000886501"/>
    </source>
</evidence>
<accession>A0ACB6Z1T4</accession>
<protein>
    <submittedName>
        <fullName evidence="1">Uncharacterized protein</fullName>
    </submittedName>
</protein>
<reference evidence="1" key="1">
    <citation type="submission" date="2019-10" db="EMBL/GenBank/DDBJ databases">
        <authorList>
            <consortium name="DOE Joint Genome Institute"/>
            <person name="Kuo A."/>
            <person name="Miyauchi S."/>
            <person name="Kiss E."/>
            <person name="Drula E."/>
            <person name="Kohler A."/>
            <person name="Sanchez-Garcia M."/>
            <person name="Andreopoulos B."/>
            <person name="Barry K.W."/>
            <person name="Bonito G."/>
            <person name="Buee M."/>
            <person name="Carver A."/>
            <person name="Chen C."/>
            <person name="Cichocki N."/>
            <person name="Clum A."/>
            <person name="Culley D."/>
            <person name="Crous P.W."/>
            <person name="Fauchery L."/>
            <person name="Girlanda M."/>
            <person name="Hayes R."/>
            <person name="Keri Z."/>
            <person name="Labutti K."/>
            <person name="Lipzen A."/>
            <person name="Lombard V."/>
            <person name="Magnuson J."/>
            <person name="Maillard F."/>
            <person name="Morin E."/>
            <person name="Murat C."/>
            <person name="Nolan M."/>
            <person name="Ohm R."/>
            <person name="Pangilinan J."/>
            <person name="Pereira M."/>
            <person name="Perotto S."/>
            <person name="Peter M."/>
            <person name="Riley R."/>
            <person name="Sitrit Y."/>
            <person name="Stielow B."/>
            <person name="Szollosi G."/>
            <person name="Zifcakova L."/>
            <person name="Stursova M."/>
            <person name="Spatafora J.W."/>
            <person name="Tedersoo L."/>
            <person name="Vaario L.-M."/>
            <person name="Yamada A."/>
            <person name="Yan M."/>
            <person name="Wang P."/>
            <person name="Xu J."/>
            <person name="Bruns T."/>
            <person name="Baldrian P."/>
            <person name="Vilgalys R."/>
            <person name="Henrissat B."/>
            <person name="Grigoriev I.V."/>
            <person name="Hibbett D."/>
            <person name="Nagy L.G."/>
            <person name="Martin F.M."/>
        </authorList>
    </citation>
    <scope>NUCLEOTIDE SEQUENCE</scope>
    <source>
        <strain evidence="1">P2</strain>
    </source>
</reference>
<dbReference type="Proteomes" id="UP000886501">
    <property type="component" value="Unassembled WGS sequence"/>
</dbReference>
<dbReference type="EMBL" id="MU118197">
    <property type="protein sequence ID" value="KAF9643659.1"/>
    <property type="molecule type" value="Genomic_DNA"/>
</dbReference>
<evidence type="ECO:0000313" key="1">
    <source>
        <dbReference type="EMBL" id="KAF9643659.1"/>
    </source>
</evidence>
<gene>
    <name evidence="1" type="ORF">BDM02DRAFT_3191339</name>
</gene>
<comment type="caution">
    <text evidence="1">The sequence shown here is derived from an EMBL/GenBank/DDBJ whole genome shotgun (WGS) entry which is preliminary data.</text>
</comment>
<keyword evidence="2" id="KW-1185">Reference proteome</keyword>
<sequence length="146" mass="15926">MSLYQDSASSSSNVSTSTASSSKHTPSETDMVQLGENMQQDQDDAMTMMANTLTQLQAQLAALQTRVAQPTNIIGMLEEQFSNFLDNVENHQQHQFQPGVNPVMSARAGANILYKDYPPPPGTCDIKGVKQPKCFSGAQLDARLFI</sequence>
<organism evidence="1 2">
    <name type="scientific">Thelephora ganbajun</name>
    <name type="common">Ganba fungus</name>
    <dbReference type="NCBI Taxonomy" id="370292"/>
    <lineage>
        <taxon>Eukaryota</taxon>
        <taxon>Fungi</taxon>
        <taxon>Dikarya</taxon>
        <taxon>Basidiomycota</taxon>
        <taxon>Agaricomycotina</taxon>
        <taxon>Agaricomycetes</taxon>
        <taxon>Thelephorales</taxon>
        <taxon>Thelephoraceae</taxon>
        <taxon>Thelephora</taxon>
    </lineage>
</organism>
<name>A0ACB6Z1T4_THEGA</name>
<proteinExistence type="predicted"/>